<evidence type="ECO:0000313" key="1">
    <source>
        <dbReference type="EMBL" id="KAI0068209.1"/>
    </source>
</evidence>
<protein>
    <submittedName>
        <fullName evidence="1">Uncharacterized protein</fullName>
    </submittedName>
</protein>
<comment type="caution">
    <text evidence="1">The sequence shown here is derived from an EMBL/GenBank/DDBJ whole genome shotgun (WGS) entry which is preliminary data.</text>
</comment>
<reference evidence="1" key="1">
    <citation type="submission" date="2021-03" db="EMBL/GenBank/DDBJ databases">
        <authorList>
            <consortium name="DOE Joint Genome Institute"/>
            <person name="Ahrendt S."/>
            <person name="Looney B.P."/>
            <person name="Miyauchi S."/>
            <person name="Morin E."/>
            <person name="Drula E."/>
            <person name="Courty P.E."/>
            <person name="Chicoki N."/>
            <person name="Fauchery L."/>
            <person name="Kohler A."/>
            <person name="Kuo A."/>
            <person name="Labutti K."/>
            <person name="Pangilinan J."/>
            <person name="Lipzen A."/>
            <person name="Riley R."/>
            <person name="Andreopoulos W."/>
            <person name="He G."/>
            <person name="Johnson J."/>
            <person name="Barry K.W."/>
            <person name="Grigoriev I.V."/>
            <person name="Nagy L."/>
            <person name="Hibbett D."/>
            <person name="Henrissat B."/>
            <person name="Matheny P.B."/>
            <person name="Labbe J."/>
            <person name="Martin F."/>
        </authorList>
    </citation>
    <scope>NUCLEOTIDE SEQUENCE</scope>
    <source>
        <strain evidence="1">HHB10654</strain>
    </source>
</reference>
<accession>A0ACB8TIA8</accession>
<dbReference type="Proteomes" id="UP000814140">
    <property type="component" value="Unassembled WGS sequence"/>
</dbReference>
<name>A0ACB8TIA8_9AGAM</name>
<gene>
    <name evidence="1" type="ORF">BV25DRAFT_1818594</name>
</gene>
<proteinExistence type="predicted"/>
<keyword evidence="2" id="KW-1185">Reference proteome</keyword>
<organism evidence="1 2">
    <name type="scientific">Artomyces pyxidatus</name>
    <dbReference type="NCBI Taxonomy" id="48021"/>
    <lineage>
        <taxon>Eukaryota</taxon>
        <taxon>Fungi</taxon>
        <taxon>Dikarya</taxon>
        <taxon>Basidiomycota</taxon>
        <taxon>Agaricomycotina</taxon>
        <taxon>Agaricomycetes</taxon>
        <taxon>Russulales</taxon>
        <taxon>Auriscalpiaceae</taxon>
        <taxon>Artomyces</taxon>
    </lineage>
</organism>
<sequence>MNSLSPPQHPSRRSAGRSGGSESSIPLKSPQDSPAASPKAPPLPLRPTTAPTVPQTQVERDHFEPPPRHPESPPQEQHTPSVAQERRVSPPRHPESPPQHQPTSPPASDRHVPPAVRLEPVPDRQIPPLQPPPERLPPDEGLTEAQLREQYENEEIERFFSLFKAHISEVKLPGATPAKDPILRETTLDAIVGEDVETCPIADDASTIHAVPNLSLHNRSTLSLNGIPDSWSKKVAYSLLPYLPPAPPPPPAFSLGRFRLTIQRLFIIFDEGYLPFAIRMKRLATWEDHDKSMWYCVVFWVLWFFNLILPAFFLNVLYTLLCRRLLSYPTLEELREHRRKVLHAEEFGDHIQARLLSPSSLGPRDMWRLAKMLPKLTKAKAKTSAKGKTGDSEDLGLNTESEEANMSIEETKQEQDMKRVGLKMMSEIADFHERLKNIFLWRQPKSSREAVLTVLLLFFATLMLPAQYLAKMVYFAGGFMFWHVTPVIMAIPPSELSRLPAPMHDVPTDTDVAMELISQRVARGLPVLPPRRPRARSLSPEASRQNVGRPESERRKPSEAVNDVDWKKWGGLAATGKAWASGSTRSGSDVGPSGQIETHTFPAQHISGPGLITITATSLYFTSLASKSPKITIPSMEVTGIKKSGMLKGLTISWTARTERDEPEDRTEVFRWVGGRDEVFARLIGSNGRKWVKS</sequence>
<evidence type="ECO:0000313" key="2">
    <source>
        <dbReference type="Proteomes" id="UP000814140"/>
    </source>
</evidence>
<reference evidence="1" key="2">
    <citation type="journal article" date="2022" name="New Phytol.">
        <title>Evolutionary transition to the ectomycorrhizal habit in the genomes of a hyperdiverse lineage of mushroom-forming fungi.</title>
        <authorList>
            <person name="Looney B."/>
            <person name="Miyauchi S."/>
            <person name="Morin E."/>
            <person name="Drula E."/>
            <person name="Courty P.E."/>
            <person name="Kohler A."/>
            <person name="Kuo A."/>
            <person name="LaButti K."/>
            <person name="Pangilinan J."/>
            <person name="Lipzen A."/>
            <person name="Riley R."/>
            <person name="Andreopoulos W."/>
            <person name="He G."/>
            <person name="Johnson J."/>
            <person name="Nolan M."/>
            <person name="Tritt A."/>
            <person name="Barry K.W."/>
            <person name="Grigoriev I.V."/>
            <person name="Nagy L.G."/>
            <person name="Hibbett D."/>
            <person name="Henrissat B."/>
            <person name="Matheny P.B."/>
            <person name="Labbe J."/>
            <person name="Martin F.M."/>
        </authorList>
    </citation>
    <scope>NUCLEOTIDE SEQUENCE</scope>
    <source>
        <strain evidence="1">HHB10654</strain>
    </source>
</reference>
<dbReference type="EMBL" id="MU277188">
    <property type="protein sequence ID" value="KAI0068209.1"/>
    <property type="molecule type" value="Genomic_DNA"/>
</dbReference>